<dbReference type="EMBL" id="MEHD01000036">
    <property type="protein sequence ID" value="ODR49943.1"/>
    <property type="molecule type" value="Genomic_DNA"/>
</dbReference>
<dbReference type="InterPro" id="IPR013022">
    <property type="entry name" value="Xyl_isomerase-like_TIM-brl"/>
</dbReference>
<dbReference type="RefSeq" id="WP_069411496.1">
    <property type="nucleotide sequence ID" value="NZ_BAABXS010000001.1"/>
</dbReference>
<dbReference type="InterPro" id="IPR036237">
    <property type="entry name" value="Xyl_isomerase-like_sf"/>
</dbReference>
<sequence length="267" mass="30821">MKRTIYRTGIGMYTVHKSVQSDMYSVFTELSDMGYEGIEFYGEPVFDLDVLKRSITDSKLVLTGWHVEWRNLQEDTFGETVRYLQAAGCPAAIIPCLGGKWEVAHGPEEECRDIWLRYIDNMNLINEKLKREGLRMGYHNHDHEFRISYDGEKVFDILFGGLSEDVIIEFDTGNCIEGGDDPMRILKKYKNREMLLHLKPYSYVNGFDTIIGAQDDANDWKAILDPVNKEYSWLLVESENEQLPEMKNAQLCIQGMKKYIAGDQSCL</sequence>
<organism evidence="2 3">
    <name type="scientific">Eisenbergiella tayi</name>
    <dbReference type="NCBI Taxonomy" id="1432052"/>
    <lineage>
        <taxon>Bacteria</taxon>
        <taxon>Bacillati</taxon>
        <taxon>Bacillota</taxon>
        <taxon>Clostridia</taxon>
        <taxon>Lachnospirales</taxon>
        <taxon>Lachnospiraceae</taxon>
        <taxon>Eisenbergiella</taxon>
    </lineage>
</organism>
<protein>
    <recommendedName>
        <fullName evidence="1">Xylose isomerase-like TIM barrel domain-containing protein</fullName>
    </recommendedName>
</protein>
<feature type="domain" description="Xylose isomerase-like TIM barrel" evidence="1">
    <location>
        <begin position="28"/>
        <end position="250"/>
    </location>
</feature>
<comment type="caution">
    <text evidence="2">The sequence shown here is derived from an EMBL/GenBank/DDBJ whole genome shotgun (WGS) entry which is preliminary data.</text>
</comment>
<dbReference type="Pfam" id="PF01261">
    <property type="entry name" value="AP_endonuc_2"/>
    <property type="match status" value="1"/>
</dbReference>
<keyword evidence="3" id="KW-1185">Reference proteome</keyword>
<reference evidence="2 3" key="1">
    <citation type="submission" date="2016-08" db="EMBL/GenBank/DDBJ databases">
        <title>Characterization of Isolates of Eisenbergiella tayi Derived from Blood Cultures, Using Whole Genome Sequencing.</title>
        <authorList>
            <person name="Bernier A.-M."/>
            <person name="Burdz T."/>
            <person name="Wiebe D."/>
            <person name="Bernard K."/>
        </authorList>
    </citation>
    <scope>NUCLEOTIDE SEQUENCE [LARGE SCALE GENOMIC DNA]</scope>
    <source>
        <strain evidence="2 3">NML120146</strain>
    </source>
</reference>
<dbReference type="InterPro" id="IPR050312">
    <property type="entry name" value="IolE/XylAMocC-like"/>
</dbReference>
<accession>A0ABX3AAU1</accession>
<gene>
    <name evidence="2" type="ORF">BEI63_22770</name>
</gene>
<dbReference type="SUPFAM" id="SSF51658">
    <property type="entry name" value="Xylose isomerase-like"/>
    <property type="match status" value="1"/>
</dbReference>
<proteinExistence type="predicted"/>
<dbReference type="PANTHER" id="PTHR12110">
    <property type="entry name" value="HYDROXYPYRUVATE ISOMERASE"/>
    <property type="match status" value="1"/>
</dbReference>
<evidence type="ECO:0000313" key="2">
    <source>
        <dbReference type="EMBL" id="ODR49943.1"/>
    </source>
</evidence>
<name>A0ABX3AAU1_9FIRM</name>
<evidence type="ECO:0000313" key="3">
    <source>
        <dbReference type="Proteomes" id="UP000094869"/>
    </source>
</evidence>
<dbReference type="Proteomes" id="UP000094869">
    <property type="component" value="Unassembled WGS sequence"/>
</dbReference>
<dbReference type="Gene3D" id="3.20.20.150">
    <property type="entry name" value="Divalent-metal-dependent TIM barrel enzymes"/>
    <property type="match status" value="1"/>
</dbReference>
<dbReference type="PANTHER" id="PTHR12110:SF41">
    <property type="entry name" value="INOSOSE DEHYDRATASE"/>
    <property type="match status" value="1"/>
</dbReference>
<evidence type="ECO:0000259" key="1">
    <source>
        <dbReference type="Pfam" id="PF01261"/>
    </source>
</evidence>